<evidence type="ECO:0000256" key="1">
    <source>
        <dbReference type="SAM" id="SignalP"/>
    </source>
</evidence>
<proteinExistence type="predicted"/>
<dbReference type="Pfam" id="PF05538">
    <property type="entry name" value="Campylo_MOMP"/>
    <property type="match status" value="1"/>
</dbReference>
<keyword evidence="1" id="KW-0732">Signal</keyword>
<accession>A0AAU7E8H1</accession>
<dbReference type="EMBL" id="CP155620">
    <property type="protein sequence ID" value="XBJ29497.1"/>
    <property type="molecule type" value="Genomic_DNA"/>
</dbReference>
<reference evidence="2" key="1">
    <citation type="submission" date="2024-05" db="EMBL/GenBank/DDBJ databases">
        <title>Campylobacter coli isolated from environmental waters in Slovenia.</title>
        <authorList>
            <person name="Zautner A.E."/>
            <person name="Bunk B."/>
            <person name="Riedel T."/>
            <person name="Sproeer C."/>
        </authorList>
    </citation>
    <scope>NUCLEOTIDE SEQUENCE</scope>
    <source>
        <strain evidence="2">CCS1377</strain>
    </source>
</reference>
<organism evidence="2">
    <name type="scientific">Campylobacter sp. CCS1377</name>
    <dbReference type="NCBI Taxonomy" id="3158229"/>
    <lineage>
        <taxon>Bacteria</taxon>
        <taxon>Pseudomonadati</taxon>
        <taxon>Campylobacterota</taxon>
        <taxon>Epsilonproteobacteria</taxon>
        <taxon>Campylobacterales</taxon>
        <taxon>Campylobacteraceae</taxon>
        <taxon>Campylobacter</taxon>
    </lineage>
</organism>
<evidence type="ECO:0000313" key="2">
    <source>
        <dbReference type="EMBL" id="XBJ29497.1"/>
    </source>
</evidence>
<dbReference type="AlphaFoldDB" id="A0AAU7E8H1"/>
<name>A0AAU7E8H1_9BACT</name>
<dbReference type="RefSeq" id="WP_348518740.1">
    <property type="nucleotide sequence ID" value="NZ_CP155620.1"/>
</dbReference>
<sequence length="424" mass="46796">MKKLKLSLCATLVLFTNSYALPLEEAIKDVDISGVLRYRYDSASGDYTRGFTDEVGAGYIKDKQTHNYKTQINFGASIADNFKAFIQLSYTAKDGGFGANSVSSTQDTLNVRQLYLTYTNENLATSIIAGKQQLNTIWTDNSIDGLVGTGIKVFNNSFDGLTLSAFVFDSFGIDEQEGDLWNDGHAVFNANGKILADLFGENLYGVAALGSYKLGEGSLNSQIWLSYLNDNALFYAADISYDTLLFNHVNWKLEGAYLGNHIDNSLKDHLGFDDGNLFVLKGSIEVYGWDASLGGVYYGDDKALTIQVLEDKGNLDLGGEEIFYTDGSKLNGDVGRNIFGFISAGYTFNESFRLGADFVYGGTKSSDLATLRYRGGEKMETVARASYQYSPKLSFEAWYSYVSTDAKYENGDKNTVRLEANYHF</sequence>
<feature type="signal peptide" evidence="1">
    <location>
        <begin position="1"/>
        <end position="20"/>
    </location>
</feature>
<dbReference type="SUPFAM" id="SSF56935">
    <property type="entry name" value="Porins"/>
    <property type="match status" value="1"/>
</dbReference>
<dbReference type="InterPro" id="IPR008439">
    <property type="entry name" value="Campylo_MOMP"/>
</dbReference>
<feature type="chain" id="PRO_5043930025" evidence="1">
    <location>
        <begin position="21"/>
        <end position="424"/>
    </location>
</feature>
<protein>
    <submittedName>
        <fullName evidence="2">Major outer membrane protein</fullName>
    </submittedName>
</protein>
<gene>
    <name evidence="2" type="ORF">AAH949_01285</name>
</gene>